<feature type="transmembrane region" description="Helical" evidence="1">
    <location>
        <begin position="157"/>
        <end position="176"/>
    </location>
</feature>
<protein>
    <recommendedName>
        <fullName evidence="4">MFS transporter</fullName>
    </recommendedName>
</protein>
<gene>
    <name evidence="2" type="ORF">EFL95_09375</name>
</gene>
<reference evidence="2 3" key="1">
    <citation type="submission" date="2018-11" db="EMBL/GenBank/DDBJ databases">
        <authorList>
            <person name="Li F."/>
        </authorList>
    </citation>
    <scope>NUCLEOTIDE SEQUENCE [LARGE SCALE GENOMIC DNA]</scope>
    <source>
        <strain evidence="2 3">KIS18-7</strain>
    </source>
</reference>
<feature type="transmembrane region" description="Helical" evidence="1">
    <location>
        <begin position="206"/>
        <end position="227"/>
    </location>
</feature>
<sequence>MHPSDRQRRAIALAAFLFTTGGQAVLVLLPAHLVLDLGLAPAAYGALGAVAVDTSVIALAVGRYLAGRTPGRLGLVSGGASVAVVSAVLLLHCTQAAPLMAVLLVGTAALGLCHPAWRALTEVSGAADAAGTARRTGLVLGQLVALVAALLDEVPGGIVAGSCAGLLGVVVLALVVEDRRAPLAPRRSATLARARASLEHAAVRQAAWYGLAAGSCLGCGAVAVAAMPGADPLALTATSGLATAVLVVTGKVLATRSTRAIRDDLAEAARSVVSHALLVGAAAAALVIGLAVQCR</sequence>
<dbReference type="EMBL" id="RJSG01000002">
    <property type="protein sequence ID" value="RNL79222.1"/>
    <property type="molecule type" value="Genomic_DNA"/>
</dbReference>
<feature type="transmembrane region" description="Helical" evidence="1">
    <location>
        <begin position="275"/>
        <end position="292"/>
    </location>
</feature>
<evidence type="ECO:0000313" key="2">
    <source>
        <dbReference type="EMBL" id="RNL79222.1"/>
    </source>
</evidence>
<dbReference type="InterPro" id="IPR036259">
    <property type="entry name" value="MFS_trans_sf"/>
</dbReference>
<keyword evidence="3" id="KW-1185">Reference proteome</keyword>
<dbReference type="AlphaFoldDB" id="A0A3N0DUC4"/>
<keyword evidence="1" id="KW-0472">Membrane</keyword>
<comment type="caution">
    <text evidence="2">The sequence shown here is derived from an EMBL/GenBank/DDBJ whole genome shotgun (WGS) entry which is preliminary data.</text>
</comment>
<feature type="transmembrane region" description="Helical" evidence="1">
    <location>
        <begin position="233"/>
        <end position="254"/>
    </location>
</feature>
<keyword evidence="1" id="KW-0812">Transmembrane</keyword>
<dbReference type="Proteomes" id="UP000277094">
    <property type="component" value="Unassembled WGS sequence"/>
</dbReference>
<feature type="transmembrane region" description="Helical" evidence="1">
    <location>
        <begin position="41"/>
        <end position="61"/>
    </location>
</feature>
<dbReference type="SUPFAM" id="SSF103473">
    <property type="entry name" value="MFS general substrate transporter"/>
    <property type="match status" value="1"/>
</dbReference>
<organism evidence="2 3">
    <name type="scientific">Nocardioides marmorisolisilvae</name>
    <dbReference type="NCBI Taxonomy" id="1542737"/>
    <lineage>
        <taxon>Bacteria</taxon>
        <taxon>Bacillati</taxon>
        <taxon>Actinomycetota</taxon>
        <taxon>Actinomycetes</taxon>
        <taxon>Propionibacteriales</taxon>
        <taxon>Nocardioidaceae</taxon>
        <taxon>Nocardioides</taxon>
    </lineage>
</organism>
<evidence type="ECO:0008006" key="4">
    <source>
        <dbReference type="Google" id="ProtNLM"/>
    </source>
</evidence>
<name>A0A3N0DUC4_9ACTN</name>
<keyword evidence="1" id="KW-1133">Transmembrane helix</keyword>
<evidence type="ECO:0000256" key="1">
    <source>
        <dbReference type="SAM" id="Phobius"/>
    </source>
</evidence>
<feature type="transmembrane region" description="Helical" evidence="1">
    <location>
        <begin position="12"/>
        <end position="35"/>
    </location>
</feature>
<proteinExistence type="predicted"/>
<evidence type="ECO:0000313" key="3">
    <source>
        <dbReference type="Proteomes" id="UP000277094"/>
    </source>
</evidence>
<dbReference type="Gene3D" id="1.20.1250.20">
    <property type="entry name" value="MFS general substrate transporter like domains"/>
    <property type="match status" value="1"/>
</dbReference>
<feature type="transmembrane region" description="Helical" evidence="1">
    <location>
        <begin position="73"/>
        <end position="91"/>
    </location>
</feature>
<accession>A0A3N0DUC4</accession>